<evidence type="ECO:0000313" key="2">
    <source>
        <dbReference type="WBParaSite" id="nRc.2.0.1.t30309-RA"/>
    </source>
</evidence>
<reference evidence="2" key="1">
    <citation type="submission" date="2022-11" db="UniProtKB">
        <authorList>
            <consortium name="WormBaseParasite"/>
        </authorList>
    </citation>
    <scope>IDENTIFICATION</scope>
</reference>
<keyword evidence="1" id="KW-1185">Reference proteome</keyword>
<evidence type="ECO:0000313" key="1">
    <source>
        <dbReference type="Proteomes" id="UP000887565"/>
    </source>
</evidence>
<accession>A0A915JWA3</accession>
<sequence length="115" mass="13071">MTQQGVLMSDRNAMMQVQQQQLPYLPPNYPGLRMVGVDCINRPLFSGQLLPNMMVPPPAHYQVPQFPIMQFQPGQAPIERLLVNTRGDSERIAVEFAAYVYFVLLVSRRVLALRA</sequence>
<dbReference type="WBParaSite" id="nRc.2.0.1.t30309-RA">
    <property type="protein sequence ID" value="nRc.2.0.1.t30309-RA"/>
    <property type="gene ID" value="nRc.2.0.1.g30309"/>
</dbReference>
<dbReference type="Proteomes" id="UP000887565">
    <property type="component" value="Unplaced"/>
</dbReference>
<proteinExistence type="predicted"/>
<dbReference type="AlphaFoldDB" id="A0A915JWA3"/>
<name>A0A915JWA3_ROMCU</name>
<organism evidence="1 2">
    <name type="scientific">Romanomermis culicivorax</name>
    <name type="common">Nematode worm</name>
    <dbReference type="NCBI Taxonomy" id="13658"/>
    <lineage>
        <taxon>Eukaryota</taxon>
        <taxon>Metazoa</taxon>
        <taxon>Ecdysozoa</taxon>
        <taxon>Nematoda</taxon>
        <taxon>Enoplea</taxon>
        <taxon>Dorylaimia</taxon>
        <taxon>Mermithida</taxon>
        <taxon>Mermithoidea</taxon>
        <taxon>Mermithidae</taxon>
        <taxon>Romanomermis</taxon>
    </lineage>
</organism>
<protein>
    <submittedName>
        <fullName evidence="2">Uncharacterized protein</fullName>
    </submittedName>
</protein>